<dbReference type="PANTHER" id="PTHR21235">
    <property type="entry name" value="IMIDAZOLE GLYCEROL PHOSPHATE SYNTHASE SUBUNIT HISF/H IGP SYNTHASE SUBUNIT HISF/H"/>
    <property type="match status" value="1"/>
</dbReference>
<dbReference type="InterPro" id="IPR050064">
    <property type="entry name" value="IGPS_HisA/HisF"/>
</dbReference>
<sequence>MLKKRVAANLVVKDGIVVQSIGFKKYLPVGKPEIAIEFLNQWGIDEIILTDISATRKQSGPDFDMIRRAAQKCFVPLTVGGGISNTGQMKELLHNGADKISLNNAAITTPELITETAHIFGGQCVVISIDGIHTNKGFRIYDYLTHSALDISPSEFAKRAEDSGAGEILINSVDRDGSYLGFDHELINSVCSVVNIPVIVCGGAKNAGDFIEVFSKTNASAATAANFFHFSEHSVNITKSILNKKMDVRSEAFANYEDACFDDDQRLLKKEDEVLENLLFIRIEKEII</sequence>
<dbReference type="InterPro" id="IPR011060">
    <property type="entry name" value="RibuloseP-bd_barrel"/>
</dbReference>
<dbReference type="GO" id="GO:0000107">
    <property type="term" value="F:imidazoleglycerol-phosphate synthase activity"/>
    <property type="evidence" value="ECO:0007669"/>
    <property type="project" value="TreeGrafter"/>
</dbReference>
<gene>
    <name evidence="6" type="ordered locus">Phep_3934</name>
</gene>
<evidence type="ECO:0000256" key="2">
    <source>
        <dbReference type="ARBA" id="ARBA00022605"/>
    </source>
</evidence>
<dbReference type="STRING" id="485917.Phep_3934"/>
<dbReference type="PANTHER" id="PTHR21235:SF2">
    <property type="entry name" value="IMIDAZOLE GLYCEROL PHOSPHATE SYNTHASE HISHF"/>
    <property type="match status" value="1"/>
</dbReference>
<keyword evidence="7" id="KW-1185">Reference proteome</keyword>
<evidence type="ECO:0000256" key="3">
    <source>
        <dbReference type="ARBA" id="ARBA00023102"/>
    </source>
</evidence>
<dbReference type="Proteomes" id="UP000000852">
    <property type="component" value="Chromosome"/>
</dbReference>
<accession>C6XVQ0</accession>
<dbReference type="EMBL" id="CP001681">
    <property type="protein sequence ID" value="ACU06125.1"/>
    <property type="molecule type" value="Genomic_DNA"/>
</dbReference>
<name>C6XVQ0_PEDHD</name>
<evidence type="ECO:0000313" key="6">
    <source>
        <dbReference type="EMBL" id="ACU06125.1"/>
    </source>
</evidence>
<evidence type="ECO:0000256" key="4">
    <source>
        <dbReference type="ARBA" id="ARBA00029440"/>
    </source>
</evidence>
<keyword evidence="2 5" id="KW-0028">Amino-acid biosynthesis</keyword>
<dbReference type="GO" id="GO:0000105">
    <property type="term" value="P:L-histidine biosynthetic process"/>
    <property type="evidence" value="ECO:0007669"/>
    <property type="project" value="UniProtKB-KW"/>
</dbReference>
<dbReference type="SUPFAM" id="SSF51366">
    <property type="entry name" value="Ribulose-phoshate binding barrel"/>
    <property type="match status" value="1"/>
</dbReference>
<protein>
    <submittedName>
        <fullName evidence="6">Histidine biosynthesis protein</fullName>
    </submittedName>
</protein>
<evidence type="ECO:0000256" key="1">
    <source>
        <dbReference type="ARBA" id="ARBA00009667"/>
    </source>
</evidence>
<dbReference type="Pfam" id="PF00977">
    <property type="entry name" value="His_biosynth"/>
    <property type="match status" value="1"/>
</dbReference>
<dbReference type="KEGG" id="phe:Phep_3934"/>
<evidence type="ECO:0000313" key="7">
    <source>
        <dbReference type="Proteomes" id="UP000000852"/>
    </source>
</evidence>
<proteinExistence type="inferred from homology"/>
<dbReference type="RefSeq" id="WP_015809733.1">
    <property type="nucleotide sequence ID" value="NC_013061.1"/>
</dbReference>
<dbReference type="eggNOG" id="COG0107">
    <property type="taxonomic scope" value="Bacteria"/>
</dbReference>
<comment type="similarity">
    <text evidence="1 5">Belongs to the HisA/HisF family.</text>
</comment>
<dbReference type="Gene3D" id="3.20.20.70">
    <property type="entry name" value="Aldolase class I"/>
    <property type="match status" value="1"/>
</dbReference>
<comment type="pathway">
    <text evidence="4">Amino-acid biosynthesis.</text>
</comment>
<evidence type="ECO:0000256" key="5">
    <source>
        <dbReference type="RuleBase" id="RU003657"/>
    </source>
</evidence>
<dbReference type="OrthoDB" id="9781903at2"/>
<dbReference type="InterPro" id="IPR006062">
    <property type="entry name" value="His_biosynth"/>
</dbReference>
<dbReference type="HOGENOM" id="CLU_048577_4_0_10"/>
<keyword evidence="3 5" id="KW-0368">Histidine biosynthesis</keyword>
<organism evidence="6 7">
    <name type="scientific">Pedobacter heparinus (strain ATCC 13125 / DSM 2366 / CIP 104194 / JCM 7457 / NBRC 12017 / NCIMB 9290 / NRRL B-14731 / HIM 762-3)</name>
    <dbReference type="NCBI Taxonomy" id="485917"/>
    <lineage>
        <taxon>Bacteria</taxon>
        <taxon>Pseudomonadati</taxon>
        <taxon>Bacteroidota</taxon>
        <taxon>Sphingobacteriia</taxon>
        <taxon>Sphingobacteriales</taxon>
        <taxon>Sphingobacteriaceae</taxon>
        <taxon>Pedobacter</taxon>
    </lineage>
</organism>
<dbReference type="InterPro" id="IPR013785">
    <property type="entry name" value="Aldolase_TIM"/>
</dbReference>
<reference evidence="6 7" key="1">
    <citation type="journal article" date="2009" name="Stand. Genomic Sci.">
        <title>Complete genome sequence of Pedobacter heparinus type strain (HIM 762-3).</title>
        <authorList>
            <person name="Han C."/>
            <person name="Spring S."/>
            <person name="Lapidus A."/>
            <person name="Del Rio T.G."/>
            <person name="Tice H."/>
            <person name="Copeland A."/>
            <person name="Cheng J.F."/>
            <person name="Lucas S."/>
            <person name="Chen F."/>
            <person name="Nolan M."/>
            <person name="Bruce D."/>
            <person name="Goodwin L."/>
            <person name="Pitluck S."/>
            <person name="Ivanova N."/>
            <person name="Mavromatis K."/>
            <person name="Mikhailova N."/>
            <person name="Pati A."/>
            <person name="Chen A."/>
            <person name="Palaniappan K."/>
            <person name="Land M."/>
            <person name="Hauser L."/>
            <person name="Chang Y.J."/>
            <person name="Jeffries C.C."/>
            <person name="Saunders E."/>
            <person name="Chertkov O."/>
            <person name="Brettin T."/>
            <person name="Goker M."/>
            <person name="Rohde M."/>
            <person name="Bristow J."/>
            <person name="Eisen J.A."/>
            <person name="Markowitz V."/>
            <person name="Hugenholtz P."/>
            <person name="Kyrpides N.C."/>
            <person name="Klenk H.P."/>
            <person name="Detter J.C."/>
        </authorList>
    </citation>
    <scope>NUCLEOTIDE SEQUENCE [LARGE SCALE GENOMIC DNA]</scope>
    <source>
        <strain evidence="7">ATCC 13125 / DSM 2366 / CIP 104194 / JCM 7457 / NBRC 12017 / NCIMB 9290 / NRRL B-14731 / HIM 762-3</strain>
    </source>
</reference>
<dbReference type="AlphaFoldDB" id="C6XVQ0"/>